<dbReference type="NCBIfam" id="TIGR02168">
    <property type="entry name" value="SMC_prok_B"/>
    <property type="match status" value="1"/>
</dbReference>
<protein>
    <recommendedName>
        <fullName evidence="7">Chromosome partition protein Smc</fullName>
    </recommendedName>
</protein>
<comment type="subcellular location">
    <subcellularLocation>
        <location evidence="1 7">Cytoplasm</location>
    </subcellularLocation>
</comment>
<dbReference type="GO" id="GO:0016887">
    <property type="term" value="F:ATP hydrolysis activity"/>
    <property type="evidence" value="ECO:0007669"/>
    <property type="project" value="InterPro"/>
</dbReference>
<evidence type="ECO:0000313" key="11">
    <source>
        <dbReference type="Proteomes" id="UP000434582"/>
    </source>
</evidence>
<dbReference type="OrthoDB" id="9808768at2"/>
<comment type="domain">
    <text evidence="7">Contains large globular domains required for ATP hydrolysis at each terminus and a third globular domain forming a flexible hinge near the middle of the molecule. These domains are separated by coiled-coil structures.</text>
</comment>
<comment type="function">
    <text evidence="7">Required for chromosome condensation and partitioning.</text>
</comment>
<evidence type="ECO:0000256" key="3">
    <source>
        <dbReference type="ARBA" id="ARBA00022741"/>
    </source>
</evidence>
<dbReference type="InterPro" id="IPR003395">
    <property type="entry name" value="RecF/RecN/SMC_N"/>
</dbReference>
<keyword evidence="6 7" id="KW-0238">DNA-binding</keyword>
<dbReference type="GO" id="GO:0007059">
    <property type="term" value="P:chromosome segregation"/>
    <property type="evidence" value="ECO:0007669"/>
    <property type="project" value="UniProtKB-UniRule"/>
</dbReference>
<feature type="coiled-coil region" evidence="7">
    <location>
        <begin position="170"/>
        <end position="211"/>
    </location>
</feature>
<dbReference type="HAMAP" id="MF_01894">
    <property type="entry name" value="Smc_prok"/>
    <property type="match status" value="1"/>
</dbReference>
<dbReference type="InterPro" id="IPR036277">
    <property type="entry name" value="SMC_hinge_sf"/>
</dbReference>
<dbReference type="GO" id="GO:0005737">
    <property type="term" value="C:cytoplasm"/>
    <property type="evidence" value="ECO:0007669"/>
    <property type="project" value="UniProtKB-SubCell"/>
</dbReference>
<dbReference type="Pfam" id="PF02463">
    <property type="entry name" value="SMC_N"/>
    <property type="match status" value="1"/>
</dbReference>
<dbReference type="GO" id="GO:0007062">
    <property type="term" value="P:sister chromatid cohesion"/>
    <property type="evidence" value="ECO:0007669"/>
    <property type="project" value="InterPro"/>
</dbReference>
<dbReference type="SUPFAM" id="SSF52540">
    <property type="entry name" value="P-loop containing nucleoside triphosphate hydrolases"/>
    <property type="match status" value="1"/>
</dbReference>
<comment type="similarity">
    <text evidence="7">Belongs to the SMC family.</text>
</comment>
<evidence type="ECO:0000256" key="2">
    <source>
        <dbReference type="ARBA" id="ARBA00022490"/>
    </source>
</evidence>
<feature type="region of interest" description="Disordered" evidence="8">
    <location>
        <begin position="859"/>
        <end position="881"/>
    </location>
</feature>
<dbReference type="RefSeq" id="WP_153343615.1">
    <property type="nucleotide sequence ID" value="NZ_WIVE01000026.1"/>
</dbReference>
<dbReference type="SUPFAM" id="SSF75553">
    <property type="entry name" value="Smc hinge domain"/>
    <property type="match status" value="1"/>
</dbReference>
<evidence type="ECO:0000256" key="8">
    <source>
        <dbReference type="SAM" id="MobiDB-lite"/>
    </source>
</evidence>
<feature type="coiled-coil region" evidence="7">
    <location>
        <begin position="813"/>
        <end position="857"/>
    </location>
</feature>
<dbReference type="PANTHER" id="PTHR43977">
    <property type="entry name" value="STRUCTURAL MAINTENANCE OF CHROMOSOMES PROTEIN 3"/>
    <property type="match status" value="1"/>
</dbReference>
<keyword evidence="4 7" id="KW-0067">ATP-binding</keyword>
<dbReference type="GO" id="GO:0003677">
    <property type="term" value="F:DNA binding"/>
    <property type="evidence" value="ECO:0007669"/>
    <property type="project" value="UniProtKB-UniRule"/>
</dbReference>
<keyword evidence="5 7" id="KW-0175">Coiled coil</keyword>
<dbReference type="GO" id="GO:0006260">
    <property type="term" value="P:DNA replication"/>
    <property type="evidence" value="ECO:0007669"/>
    <property type="project" value="UniProtKB-UniRule"/>
</dbReference>
<keyword evidence="2 7" id="KW-0963">Cytoplasm</keyword>
<feature type="coiled-coil region" evidence="7">
    <location>
        <begin position="958"/>
        <end position="999"/>
    </location>
</feature>
<proteinExistence type="inferred from homology"/>
<feature type="coiled-coil region" evidence="7">
    <location>
        <begin position="286"/>
        <end position="355"/>
    </location>
</feature>
<evidence type="ECO:0000256" key="5">
    <source>
        <dbReference type="ARBA" id="ARBA00023054"/>
    </source>
</evidence>
<evidence type="ECO:0000256" key="4">
    <source>
        <dbReference type="ARBA" id="ARBA00022840"/>
    </source>
</evidence>
<feature type="compositionally biased region" description="Basic and acidic residues" evidence="8">
    <location>
        <begin position="868"/>
        <end position="879"/>
    </location>
</feature>
<reference evidence="10 11" key="1">
    <citation type="submission" date="2019-10" db="EMBL/GenBank/DDBJ databases">
        <title>Draft whole-genome sequence of the purple nonsulfur photosynthetic bacterium Roseospira navarrensis DSM 15114.</title>
        <authorList>
            <person name="Kyndt J.A."/>
            <person name="Meyer T.E."/>
        </authorList>
    </citation>
    <scope>NUCLEOTIDE SEQUENCE [LARGE SCALE GENOMIC DNA]</scope>
    <source>
        <strain evidence="10 11">DSM 15114</strain>
    </source>
</reference>
<sequence length="1162" mass="124231">MVQFTRLRLSGFKSFVDPTDLVIESGLTGVVGPNGCGKSNLVEALRWVMGETSAKQMRGGEMDDVIFGGTSQRPARNIAEVTIDLDNSDGTATAFRQFQDLEITRRIERGSGSAYRVNGKDARARDVQLLFADAATGARSTAMVSQGRVGAIIAAKPAQRRALLEEAAGISGLHARRHEAELRLKGAEANLERLDDVLSALDGQARNLRKQARQAAQYREISEAIRRAEAVVMRQRWLGAIRGLDRARGALRESERLVGEATAAATAATTAHERAAEALPPLRERATEAAAALQRLVVERERLEAERKRVTAALADNRTRLEQTDRDRERERTRVTDAEAALARLTQEQTALQAAAEGETAAREATTARLQAVNAEVNAREAEATRATQALAEADARRSALDRRVAEAAQRAERLSRRRDDLTRELETARARALDPAEVEAAEAAVAKAEEARADAGARREQAEAARIEARAAFDAAREAAQGVAAERASLRAEVQALEQMLTREAPPAGNAPPVLESLTAAPGYETALGAALGDDLTAALDAAAPAFWADLPPLAEATPLPPGVVPLADHVRAPPALARALAAVGVVRDRETGDALRHDLGPGQRLVSADGDLWRWDGLTARAGAGAGAAAGAQAAARLRTRNRLAELSEALAAAEARVADAETAVQAARDGLTQAETAERAARDGVKAADGALSQARATAEALRRKATEAEAKLASVKATLDQVTADGTEAAAQVEAARAERAEAGDGAEARAALETQRTALTAQRTALVEARADHDRLLREIGDRERRTKAVADDLASWGRRLEQGRATLADLDARRAEITAALADLEQAPEALRAQQEALADSIRAAEAAQAEAADTLAQAETGAREADAARKAADGALAQARETRVRRDSEVEQGQAACRSVAGDIADRLDCTPDALPETAGLDPDDALPDLEAAEADLSRLSRQRDGIGPVNLRAEAELAELDEKVAALRHEREDLTGAIARLRQGISEINREGRQRLVDSFTAVNEHFRTLFTRLYGGGQAHLEMIESNDPLEAGLEIMASPPGKRLQILSLLSGGEQALTALALLFAVFLTNPAPICVLDEVDAPLDDANVDRLCTLLEDLTRTTATRFLMVTHHRMTMARMDRLFGVTMMERGVSKLVSVDLREAEILRDQKP</sequence>
<feature type="domain" description="SMC hinge" evidence="9">
    <location>
        <begin position="509"/>
        <end position="598"/>
    </location>
</feature>
<evidence type="ECO:0000259" key="9">
    <source>
        <dbReference type="SMART" id="SM00968"/>
    </source>
</evidence>
<comment type="caution">
    <text evidence="10">The sequence shown here is derived from an EMBL/GenBank/DDBJ whole genome shotgun (WGS) entry which is preliminary data.</text>
</comment>
<gene>
    <name evidence="7 10" type="primary">smc</name>
    <name evidence="10" type="ORF">GHC57_09735</name>
</gene>
<accession>A0A7X1ZFT7</accession>
<dbReference type="Proteomes" id="UP000434582">
    <property type="component" value="Unassembled WGS sequence"/>
</dbReference>
<evidence type="ECO:0000256" key="7">
    <source>
        <dbReference type="HAMAP-Rule" id="MF_01894"/>
    </source>
</evidence>
<dbReference type="InterPro" id="IPR011890">
    <property type="entry name" value="SMC_prok"/>
</dbReference>
<dbReference type="SMART" id="SM00968">
    <property type="entry name" value="SMC_hinge"/>
    <property type="match status" value="1"/>
</dbReference>
<evidence type="ECO:0000256" key="6">
    <source>
        <dbReference type="ARBA" id="ARBA00023125"/>
    </source>
</evidence>
<keyword evidence="3 7" id="KW-0547">Nucleotide-binding</keyword>
<evidence type="ECO:0000256" key="1">
    <source>
        <dbReference type="ARBA" id="ARBA00004496"/>
    </source>
</evidence>
<dbReference type="FunFam" id="3.40.50.300:FF:000901">
    <property type="entry name" value="Chromosome partition protein Smc"/>
    <property type="match status" value="1"/>
</dbReference>
<dbReference type="PIRSF" id="PIRSF005719">
    <property type="entry name" value="SMC"/>
    <property type="match status" value="1"/>
</dbReference>
<dbReference type="EMBL" id="WIVE01000026">
    <property type="protein sequence ID" value="MQX36796.1"/>
    <property type="molecule type" value="Genomic_DNA"/>
</dbReference>
<dbReference type="Gene3D" id="3.40.50.300">
    <property type="entry name" value="P-loop containing nucleotide triphosphate hydrolases"/>
    <property type="match status" value="2"/>
</dbReference>
<dbReference type="InterPro" id="IPR027417">
    <property type="entry name" value="P-loop_NTPase"/>
</dbReference>
<evidence type="ECO:0000313" key="10">
    <source>
        <dbReference type="EMBL" id="MQX36796.1"/>
    </source>
</evidence>
<dbReference type="GO" id="GO:0030261">
    <property type="term" value="P:chromosome condensation"/>
    <property type="evidence" value="ECO:0007669"/>
    <property type="project" value="InterPro"/>
</dbReference>
<keyword evidence="11" id="KW-1185">Reference proteome</keyword>
<dbReference type="GO" id="GO:0005694">
    <property type="term" value="C:chromosome"/>
    <property type="evidence" value="ECO:0007669"/>
    <property type="project" value="InterPro"/>
</dbReference>
<organism evidence="10 11">
    <name type="scientific">Roseospira navarrensis</name>
    <dbReference type="NCBI Taxonomy" id="140058"/>
    <lineage>
        <taxon>Bacteria</taxon>
        <taxon>Pseudomonadati</taxon>
        <taxon>Pseudomonadota</taxon>
        <taxon>Alphaproteobacteria</taxon>
        <taxon>Rhodospirillales</taxon>
        <taxon>Rhodospirillaceae</taxon>
        <taxon>Roseospira</taxon>
    </lineage>
</organism>
<comment type="subunit">
    <text evidence="7">Homodimer.</text>
</comment>
<dbReference type="GO" id="GO:0005524">
    <property type="term" value="F:ATP binding"/>
    <property type="evidence" value="ECO:0007669"/>
    <property type="project" value="UniProtKB-UniRule"/>
</dbReference>
<feature type="coiled-coil region" evidence="7">
    <location>
        <begin position="391"/>
        <end position="501"/>
    </location>
</feature>
<feature type="binding site" evidence="7">
    <location>
        <begin position="33"/>
        <end position="40"/>
    </location>
    <ligand>
        <name>ATP</name>
        <dbReference type="ChEBI" id="CHEBI:30616"/>
    </ligand>
</feature>
<dbReference type="InterPro" id="IPR024704">
    <property type="entry name" value="SMC"/>
</dbReference>
<dbReference type="InterPro" id="IPR010935">
    <property type="entry name" value="SMC_hinge"/>
</dbReference>
<feature type="coiled-coil region" evidence="7">
    <location>
        <begin position="639"/>
        <end position="729"/>
    </location>
</feature>
<name>A0A7X1ZFT7_9PROT</name>
<dbReference type="AlphaFoldDB" id="A0A7X1ZFT7"/>